<feature type="domain" description="DUF6249" evidence="2">
    <location>
        <begin position="8"/>
        <end position="104"/>
    </location>
</feature>
<keyword evidence="1" id="KW-0812">Transmembrane</keyword>
<evidence type="ECO:0000256" key="1">
    <source>
        <dbReference type="SAM" id="Phobius"/>
    </source>
</evidence>
<name>A0A7V5VEB9_CALAY</name>
<feature type="transmembrane region" description="Helical" evidence="1">
    <location>
        <begin position="84"/>
        <end position="104"/>
    </location>
</feature>
<dbReference type="EMBL" id="DRLI01000041">
    <property type="protein sequence ID" value="HHM01553.1"/>
    <property type="molecule type" value="Genomic_DNA"/>
</dbReference>
<comment type="caution">
    <text evidence="3">The sequence shown here is derived from an EMBL/GenBank/DDBJ whole genome shotgun (WGS) entry which is preliminary data.</text>
</comment>
<gene>
    <name evidence="3" type="ORF">ENJ15_00960</name>
</gene>
<evidence type="ECO:0000313" key="3">
    <source>
        <dbReference type="EMBL" id="HHM01553.1"/>
    </source>
</evidence>
<accession>A0A7V5VEB9</accession>
<feature type="transmembrane region" description="Helical" evidence="1">
    <location>
        <begin position="6"/>
        <end position="22"/>
    </location>
</feature>
<keyword evidence="1" id="KW-0472">Membrane</keyword>
<sequence length="114" mass="12779">MSEVFIPIVFFVTMGVVIYYMLRFRHTERMAVIERDISETQLKYLMTRATRGEGVPVMARIGVMAMGIGLALLIGNFLGGENDGQITAGLIFLFPGIGLWVLYVRYEKGIKQGN</sequence>
<proteinExistence type="predicted"/>
<dbReference type="InterPro" id="IPR046216">
    <property type="entry name" value="DUF6249"/>
</dbReference>
<evidence type="ECO:0000259" key="2">
    <source>
        <dbReference type="Pfam" id="PF19762"/>
    </source>
</evidence>
<organism evidence="3">
    <name type="scientific">Caldithrix abyssi</name>
    <dbReference type="NCBI Taxonomy" id="187145"/>
    <lineage>
        <taxon>Bacteria</taxon>
        <taxon>Pseudomonadati</taxon>
        <taxon>Calditrichota</taxon>
        <taxon>Calditrichia</taxon>
        <taxon>Calditrichales</taxon>
        <taxon>Calditrichaceae</taxon>
        <taxon>Caldithrix</taxon>
    </lineage>
</organism>
<keyword evidence="1" id="KW-1133">Transmembrane helix</keyword>
<protein>
    <recommendedName>
        <fullName evidence="2">DUF6249 domain-containing protein</fullName>
    </recommendedName>
</protein>
<feature type="transmembrane region" description="Helical" evidence="1">
    <location>
        <begin position="57"/>
        <end position="78"/>
    </location>
</feature>
<dbReference type="Proteomes" id="UP000885771">
    <property type="component" value="Unassembled WGS sequence"/>
</dbReference>
<dbReference type="AlphaFoldDB" id="A0A7V5VEB9"/>
<reference evidence="3" key="1">
    <citation type="journal article" date="2020" name="mSystems">
        <title>Genome- and Community-Level Interaction Insights into Carbon Utilization and Element Cycling Functions of Hydrothermarchaeota in Hydrothermal Sediment.</title>
        <authorList>
            <person name="Zhou Z."/>
            <person name="Liu Y."/>
            <person name="Xu W."/>
            <person name="Pan J."/>
            <person name="Luo Z.H."/>
            <person name="Li M."/>
        </authorList>
    </citation>
    <scope>NUCLEOTIDE SEQUENCE [LARGE SCALE GENOMIC DNA]</scope>
    <source>
        <strain evidence="3">HyVt-460</strain>
    </source>
</reference>
<dbReference type="Pfam" id="PF19762">
    <property type="entry name" value="DUF6249"/>
    <property type="match status" value="1"/>
</dbReference>